<dbReference type="InterPro" id="IPR012340">
    <property type="entry name" value="NA-bd_OB-fold"/>
</dbReference>
<dbReference type="SUPFAM" id="SSF50249">
    <property type="entry name" value="Nucleic acid-binding proteins"/>
    <property type="match status" value="1"/>
</dbReference>
<comment type="caution">
    <text evidence="4">The sequence shown here is derived from an EMBL/GenBank/DDBJ whole genome shotgun (WGS) entry which is preliminary data.</text>
</comment>
<name>A0A3M9LXW5_9MICO</name>
<evidence type="ECO:0000256" key="1">
    <source>
        <dbReference type="ARBA" id="ARBA00023125"/>
    </source>
</evidence>
<keyword evidence="5" id="KW-1185">Reference proteome</keyword>
<organism evidence="4 5">
    <name type="scientific">Flexivirga caeni</name>
    <dbReference type="NCBI Taxonomy" id="2294115"/>
    <lineage>
        <taxon>Bacteria</taxon>
        <taxon>Bacillati</taxon>
        <taxon>Actinomycetota</taxon>
        <taxon>Actinomycetes</taxon>
        <taxon>Micrococcales</taxon>
        <taxon>Dermacoccaceae</taxon>
        <taxon>Flexivirga</taxon>
    </lineage>
</organism>
<reference evidence="4 5" key="1">
    <citation type="submission" date="2018-11" db="EMBL/GenBank/DDBJ databases">
        <title>Draft genome of Simplicispira Flexivirga sp. BO-16.</title>
        <authorList>
            <person name="Im W.T."/>
        </authorList>
    </citation>
    <scope>NUCLEOTIDE SEQUENCE [LARGE SCALE GENOMIC DNA]</scope>
    <source>
        <strain evidence="4 5">BO-16</strain>
    </source>
</reference>
<evidence type="ECO:0000313" key="5">
    <source>
        <dbReference type="Proteomes" id="UP000271678"/>
    </source>
</evidence>
<dbReference type="Pfam" id="PF00436">
    <property type="entry name" value="SSB"/>
    <property type="match status" value="1"/>
</dbReference>
<dbReference type="OrthoDB" id="5186768at2"/>
<evidence type="ECO:0000313" key="4">
    <source>
        <dbReference type="EMBL" id="RNI18082.1"/>
    </source>
</evidence>
<dbReference type="GO" id="GO:0003697">
    <property type="term" value="F:single-stranded DNA binding"/>
    <property type="evidence" value="ECO:0007669"/>
    <property type="project" value="InterPro"/>
</dbReference>
<sequence>MTVRAEPTPAPSGRAEPREGPATVNEVHLIGRLSAPPSVKLLPSGTQVVQLRVVVDRPADAGRRAAEEGRKAPTVDTIDIACWRADVRRRAMSFAGTEAVEVNGSLRRRFWRSPAGVASRYEVEAMKLRKLKP</sequence>
<accession>A0A3M9LXW5</accession>
<dbReference type="Gene3D" id="2.40.50.140">
    <property type="entry name" value="Nucleic acid-binding proteins"/>
    <property type="match status" value="1"/>
</dbReference>
<evidence type="ECO:0000256" key="3">
    <source>
        <dbReference type="SAM" id="MobiDB-lite"/>
    </source>
</evidence>
<dbReference type="PROSITE" id="PS50935">
    <property type="entry name" value="SSB"/>
    <property type="match status" value="1"/>
</dbReference>
<dbReference type="InterPro" id="IPR000424">
    <property type="entry name" value="Primosome_PriB/ssb"/>
</dbReference>
<dbReference type="AlphaFoldDB" id="A0A3M9LXW5"/>
<keyword evidence="1 2" id="KW-0238">DNA-binding</keyword>
<dbReference type="RefSeq" id="WP_123272998.1">
    <property type="nucleotide sequence ID" value="NZ_RJJQ01000025.1"/>
</dbReference>
<protein>
    <submittedName>
        <fullName evidence="4">Single-stranded DNA-binding protein</fullName>
    </submittedName>
</protein>
<gene>
    <name evidence="4" type="ORF">EFY87_18700</name>
</gene>
<feature type="region of interest" description="Disordered" evidence="3">
    <location>
        <begin position="1"/>
        <end position="22"/>
    </location>
</feature>
<evidence type="ECO:0000256" key="2">
    <source>
        <dbReference type="PROSITE-ProRule" id="PRU00252"/>
    </source>
</evidence>
<proteinExistence type="predicted"/>
<dbReference type="EMBL" id="RJJQ01000025">
    <property type="protein sequence ID" value="RNI18082.1"/>
    <property type="molecule type" value="Genomic_DNA"/>
</dbReference>
<dbReference type="Proteomes" id="UP000271678">
    <property type="component" value="Unassembled WGS sequence"/>
</dbReference>
<dbReference type="CDD" id="cd04496">
    <property type="entry name" value="SSB_OBF"/>
    <property type="match status" value="1"/>
</dbReference>